<organism evidence="2">
    <name type="scientific">viral metagenome</name>
    <dbReference type="NCBI Taxonomy" id="1070528"/>
    <lineage>
        <taxon>unclassified sequences</taxon>
        <taxon>metagenomes</taxon>
        <taxon>organismal metagenomes</taxon>
    </lineage>
</organism>
<keyword evidence="1" id="KW-0812">Transmembrane</keyword>
<keyword evidence="1" id="KW-1133">Transmembrane helix</keyword>
<reference evidence="2" key="1">
    <citation type="journal article" date="2020" name="Nature">
        <title>Giant virus diversity and host interactions through global metagenomics.</title>
        <authorList>
            <person name="Schulz F."/>
            <person name="Roux S."/>
            <person name="Paez-Espino D."/>
            <person name="Jungbluth S."/>
            <person name="Walsh D.A."/>
            <person name="Denef V.J."/>
            <person name="McMahon K.D."/>
            <person name="Konstantinidis K.T."/>
            <person name="Eloe-Fadrosh E.A."/>
            <person name="Kyrpides N.C."/>
            <person name="Woyke T."/>
        </authorList>
    </citation>
    <scope>NUCLEOTIDE SEQUENCE</scope>
    <source>
        <strain evidence="2">GVMAG-M-3300023174-131</strain>
    </source>
</reference>
<dbReference type="EMBL" id="MN739568">
    <property type="protein sequence ID" value="QHT13437.1"/>
    <property type="molecule type" value="Genomic_DNA"/>
</dbReference>
<name>A0A6C0DAC5_9ZZZZ</name>
<feature type="transmembrane region" description="Helical" evidence="1">
    <location>
        <begin position="26"/>
        <end position="46"/>
    </location>
</feature>
<dbReference type="PANTHER" id="PTHR40135:SF1">
    <property type="entry name" value="MITOCHONDRIAL PHOSPHATE CARRIER PROTEIN"/>
    <property type="match status" value="1"/>
</dbReference>
<sequence>MFMFTRITNKINNLKFMTEIYKKLPFLNLVIATSALTFQLTILYPWHNQLSKQLDYINKRIDDIYNKLDKKY</sequence>
<evidence type="ECO:0000313" key="2">
    <source>
        <dbReference type="EMBL" id="QHT13437.1"/>
    </source>
</evidence>
<dbReference type="AlphaFoldDB" id="A0A6C0DAC5"/>
<protein>
    <submittedName>
        <fullName evidence="2">Uncharacterized protein</fullName>
    </submittedName>
</protein>
<proteinExistence type="predicted"/>
<keyword evidence="1" id="KW-0472">Membrane</keyword>
<accession>A0A6C0DAC5</accession>
<evidence type="ECO:0000256" key="1">
    <source>
        <dbReference type="SAM" id="Phobius"/>
    </source>
</evidence>
<dbReference type="PANTHER" id="PTHR40135">
    <property type="entry name" value="MITOCHONDRIAL PHOSPHATE CARRIER PROTEIN"/>
    <property type="match status" value="1"/>
</dbReference>